<dbReference type="SUPFAM" id="SSF53850">
    <property type="entry name" value="Periplasmic binding protein-like II"/>
    <property type="match status" value="1"/>
</dbReference>
<dbReference type="GO" id="GO:0015833">
    <property type="term" value="P:peptide transport"/>
    <property type="evidence" value="ECO:0007669"/>
    <property type="project" value="TreeGrafter"/>
</dbReference>
<dbReference type="GO" id="GO:0042597">
    <property type="term" value="C:periplasmic space"/>
    <property type="evidence" value="ECO:0007669"/>
    <property type="project" value="UniProtKB-ARBA"/>
</dbReference>
<sequence length="545" mass="61706">MKLKNFVSLFCTGLLAVGIFSGCANGGKTTANSNQDKSEIKDELIISMGTRPYGEFDPRKRWGIMSESQIIHSTLLKKTSDLKIVGDYAKEYQVSDDGLTWTFHLNDNFKFSNGEDVTPEDVKFTYEMLKKDGINWDLSFLEKIEIQDDKTIIFHLSEPRSTFFAQLTEIVILPKDHYDDNYSENPIGSGPYKLVQWDKDQQAIFEVNPYYHGKKPHFKKFTLLFLDENAALAAAKNGTVDMIYALPEFADTKIDGFKLFSHESNDVRGISMPTQKSGYGKTPQGYPIGNDVTSDIAIRKAMYIGFDRQKIVDTVLNGHGKKAYSLVDKMPWWNEETAIEDNRIEEAKEILEKAGWVDTDKDGIREKDGLKASFKLYHSSADAVRTNIAIVVAEQAKKLGIDIQLVGSNWDEMKTLMHSNPTLFGGGRHHPHQFYTMHDPKGAGISYNNIVYYNNPVVTEYMEKALHSNTMEEANKYWKLAQWNGETGASGLGDVPFVWLIRLDHIYLGDSRINVGKQPVHAHGHEWALLANIAEWTWDADATVK</sequence>
<feature type="signal peptide" evidence="4">
    <location>
        <begin position="1"/>
        <end position="26"/>
    </location>
</feature>
<dbReference type="Gene3D" id="3.40.190.10">
    <property type="entry name" value="Periplasmic binding protein-like II"/>
    <property type="match status" value="1"/>
</dbReference>
<name>A0A1I2K4D4_9CLOT</name>
<evidence type="ECO:0000256" key="3">
    <source>
        <dbReference type="ARBA" id="ARBA00022729"/>
    </source>
</evidence>
<dbReference type="PROSITE" id="PS51257">
    <property type="entry name" value="PROKAR_LIPOPROTEIN"/>
    <property type="match status" value="1"/>
</dbReference>
<dbReference type="InterPro" id="IPR000914">
    <property type="entry name" value="SBP_5_dom"/>
</dbReference>
<keyword evidence="7" id="KW-1185">Reference proteome</keyword>
<evidence type="ECO:0000313" key="7">
    <source>
        <dbReference type="Proteomes" id="UP000182135"/>
    </source>
</evidence>
<gene>
    <name evidence="6" type="ORF">SAMN04487885_10475</name>
</gene>
<dbReference type="Proteomes" id="UP000182135">
    <property type="component" value="Unassembled WGS sequence"/>
</dbReference>
<dbReference type="AlphaFoldDB" id="A0A1I2K4D4"/>
<dbReference type="PANTHER" id="PTHR30290:SF9">
    <property type="entry name" value="OLIGOPEPTIDE-BINDING PROTEIN APPA"/>
    <property type="match status" value="1"/>
</dbReference>
<dbReference type="GO" id="GO:0043190">
    <property type="term" value="C:ATP-binding cassette (ABC) transporter complex"/>
    <property type="evidence" value="ECO:0007669"/>
    <property type="project" value="InterPro"/>
</dbReference>
<protein>
    <submittedName>
        <fullName evidence="6">Peptide/nickel transport system substrate-binding protein</fullName>
    </submittedName>
</protein>
<dbReference type="PANTHER" id="PTHR30290">
    <property type="entry name" value="PERIPLASMIC BINDING COMPONENT OF ABC TRANSPORTER"/>
    <property type="match status" value="1"/>
</dbReference>
<dbReference type="eggNOG" id="COG0747">
    <property type="taxonomic scope" value="Bacteria"/>
</dbReference>
<dbReference type="OrthoDB" id="9772924at2"/>
<dbReference type="InterPro" id="IPR030678">
    <property type="entry name" value="Peptide/Ni-bd"/>
</dbReference>
<dbReference type="STRING" id="1529.SAMN04487885_10475"/>
<evidence type="ECO:0000256" key="1">
    <source>
        <dbReference type="ARBA" id="ARBA00005695"/>
    </source>
</evidence>
<keyword evidence="3 4" id="KW-0732">Signal</keyword>
<keyword evidence="2" id="KW-0813">Transport</keyword>
<dbReference type="PIRSF" id="PIRSF002741">
    <property type="entry name" value="MppA"/>
    <property type="match status" value="1"/>
</dbReference>
<dbReference type="CDD" id="cd08518">
    <property type="entry name" value="PBP2_NikA_DppA_OppA_like_19"/>
    <property type="match status" value="1"/>
</dbReference>
<organism evidence="6 7">
    <name type="scientific">Clostridium cadaveris</name>
    <dbReference type="NCBI Taxonomy" id="1529"/>
    <lineage>
        <taxon>Bacteria</taxon>
        <taxon>Bacillati</taxon>
        <taxon>Bacillota</taxon>
        <taxon>Clostridia</taxon>
        <taxon>Eubacteriales</taxon>
        <taxon>Clostridiaceae</taxon>
        <taxon>Clostridium</taxon>
    </lineage>
</organism>
<feature type="domain" description="Solute-binding protein family 5" evidence="5">
    <location>
        <begin position="83"/>
        <end position="413"/>
    </location>
</feature>
<comment type="similarity">
    <text evidence="1">Belongs to the bacterial solute-binding protein 5 family.</text>
</comment>
<reference evidence="6 7" key="1">
    <citation type="submission" date="2016-10" db="EMBL/GenBank/DDBJ databases">
        <authorList>
            <person name="de Groot N.N."/>
        </authorList>
    </citation>
    <scope>NUCLEOTIDE SEQUENCE [LARGE SCALE GENOMIC DNA]</scope>
    <source>
        <strain evidence="6 7">NLAE-zl-G419</strain>
    </source>
</reference>
<evidence type="ECO:0000259" key="5">
    <source>
        <dbReference type="Pfam" id="PF00496"/>
    </source>
</evidence>
<feature type="chain" id="PRO_5038748967" evidence="4">
    <location>
        <begin position="27"/>
        <end position="545"/>
    </location>
</feature>
<evidence type="ECO:0000256" key="4">
    <source>
        <dbReference type="SAM" id="SignalP"/>
    </source>
</evidence>
<dbReference type="GO" id="GO:1904680">
    <property type="term" value="F:peptide transmembrane transporter activity"/>
    <property type="evidence" value="ECO:0007669"/>
    <property type="project" value="TreeGrafter"/>
</dbReference>
<accession>A0A1I2K4D4</accession>
<dbReference type="EMBL" id="FOOE01000004">
    <property type="protein sequence ID" value="SFF61198.1"/>
    <property type="molecule type" value="Genomic_DNA"/>
</dbReference>
<evidence type="ECO:0000256" key="2">
    <source>
        <dbReference type="ARBA" id="ARBA00022448"/>
    </source>
</evidence>
<dbReference type="Pfam" id="PF00496">
    <property type="entry name" value="SBP_bac_5"/>
    <property type="match status" value="1"/>
</dbReference>
<evidence type="ECO:0000313" key="6">
    <source>
        <dbReference type="EMBL" id="SFF61198.1"/>
    </source>
</evidence>
<dbReference type="RefSeq" id="WP_074844606.1">
    <property type="nucleotide sequence ID" value="NZ_BAAACD010000045.1"/>
</dbReference>
<dbReference type="Gene3D" id="3.10.105.10">
    <property type="entry name" value="Dipeptide-binding Protein, Domain 3"/>
    <property type="match status" value="1"/>
</dbReference>
<dbReference type="InterPro" id="IPR039424">
    <property type="entry name" value="SBP_5"/>
</dbReference>
<proteinExistence type="inferred from homology"/>